<dbReference type="AlphaFoldDB" id="A0A4R6P4T3"/>
<dbReference type="EMBL" id="SNXI01000009">
    <property type="protein sequence ID" value="TDP32617.1"/>
    <property type="molecule type" value="Genomic_DNA"/>
</dbReference>
<comment type="similarity">
    <text evidence="4">Belongs to the LptD family.</text>
</comment>
<dbReference type="RefSeq" id="WP_133539867.1">
    <property type="nucleotide sequence ID" value="NZ_SNXI01000009.1"/>
</dbReference>
<dbReference type="Pfam" id="PF13100">
    <property type="entry name" value="OstA_2"/>
    <property type="match status" value="1"/>
</dbReference>
<dbReference type="GO" id="GO:0009279">
    <property type="term" value="C:cell outer membrane"/>
    <property type="evidence" value="ECO:0007669"/>
    <property type="project" value="UniProtKB-SubCell"/>
</dbReference>
<comment type="caution">
    <text evidence="7">The sequence shown here is derived from an EMBL/GenBank/DDBJ whole genome shotgun (WGS) entry which is preliminary data.</text>
</comment>
<feature type="chain" id="PRO_5021058215" description="LPS-assembly protein LptD" evidence="4">
    <location>
        <begin position="24"/>
        <end position="761"/>
    </location>
</feature>
<keyword evidence="8" id="KW-1185">Reference proteome</keyword>
<name>A0A4R6P4T3_9GAMM</name>
<comment type="subunit">
    <text evidence="4">Component of the lipopolysaccharide transport and assembly complex. Interacts with LptE and LptA.</text>
</comment>
<accession>A0A4R6P4T3</accession>
<dbReference type="HAMAP" id="MF_01411">
    <property type="entry name" value="LPS_assembly_LptD"/>
    <property type="match status" value="1"/>
</dbReference>
<evidence type="ECO:0000256" key="1">
    <source>
        <dbReference type="ARBA" id="ARBA00022729"/>
    </source>
</evidence>
<feature type="domain" description="LptD C-terminal" evidence="5">
    <location>
        <begin position="298"/>
        <end position="661"/>
    </location>
</feature>
<dbReference type="GO" id="GO:0043165">
    <property type="term" value="P:Gram-negative-bacterium-type cell outer membrane assembly"/>
    <property type="evidence" value="ECO:0007669"/>
    <property type="project" value="UniProtKB-UniRule"/>
</dbReference>
<keyword evidence="3 4" id="KW-0998">Cell outer membrane</keyword>
<dbReference type="InterPro" id="IPR020889">
    <property type="entry name" value="LipoPS_assembly_LptD"/>
</dbReference>
<comment type="function">
    <text evidence="4">Together with LptE, is involved in the assembly of lipopolysaccharide (LPS) at the surface of the outer membrane.</text>
</comment>
<dbReference type="Proteomes" id="UP000295531">
    <property type="component" value="Unassembled WGS sequence"/>
</dbReference>
<dbReference type="GO" id="GO:1990351">
    <property type="term" value="C:transporter complex"/>
    <property type="evidence" value="ECO:0007669"/>
    <property type="project" value="TreeGrafter"/>
</dbReference>
<evidence type="ECO:0000256" key="4">
    <source>
        <dbReference type="HAMAP-Rule" id="MF_01411"/>
    </source>
</evidence>
<proteinExistence type="inferred from homology"/>
<evidence type="ECO:0000313" key="7">
    <source>
        <dbReference type="EMBL" id="TDP32617.1"/>
    </source>
</evidence>
<protein>
    <recommendedName>
        <fullName evidence="4">LPS-assembly protein LptD</fullName>
    </recommendedName>
</protein>
<feature type="signal peptide" evidence="4">
    <location>
        <begin position="1"/>
        <end position="23"/>
    </location>
</feature>
<dbReference type="InterPro" id="IPR050218">
    <property type="entry name" value="LptD"/>
</dbReference>
<evidence type="ECO:0000259" key="6">
    <source>
        <dbReference type="Pfam" id="PF13100"/>
    </source>
</evidence>
<comment type="subcellular location">
    <subcellularLocation>
        <location evidence="4">Cell outer membrane</location>
    </subcellularLocation>
</comment>
<feature type="domain" description="Organic solvent tolerance-like N-terminal" evidence="6">
    <location>
        <begin position="69"/>
        <end position="143"/>
    </location>
</feature>
<dbReference type="InterPro" id="IPR005653">
    <property type="entry name" value="OstA-like_N"/>
</dbReference>
<keyword evidence="1 4" id="KW-0732">Signal</keyword>
<dbReference type="PANTHER" id="PTHR30189">
    <property type="entry name" value="LPS-ASSEMBLY PROTEIN"/>
    <property type="match status" value="1"/>
</dbReference>
<reference evidence="7 8" key="1">
    <citation type="submission" date="2019-03" db="EMBL/GenBank/DDBJ databases">
        <title>Freshwater and sediment microbial communities from various areas in North America, analyzing microbe dynamics in response to fracking.</title>
        <authorList>
            <person name="Lamendella R."/>
        </authorList>
    </citation>
    <scope>NUCLEOTIDE SEQUENCE [LARGE SCALE GENOMIC DNA]</scope>
    <source>
        <strain evidence="7 8">18_TX</strain>
    </source>
</reference>
<evidence type="ECO:0000313" key="8">
    <source>
        <dbReference type="Proteomes" id="UP000295531"/>
    </source>
</evidence>
<dbReference type="GO" id="GO:0015920">
    <property type="term" value="P:lipopolysaccharide transport"/>
    <property type="evidence" value="ECO:0007669"/>
    <property type="project" value="InterPro"/>
</dbReference>
<comment type="caution">
    <text evidence="4">Lacks conserved residue(s) required for the propagation of feature annotation.</text>
</comment>
<sequence length="761" mass="87217" precursor="true">MPVCNKFSSIAALSFCLLPSAFVTEVAAQEPAPLCPSTTVAFDFKAIQSAEPLAQDVIKVSANDAEIFDNERANFGGDVIIRRNNQWLFTESAQINQQQSVIDATGGVRFTDGYINVYGESFNFDGGTEVAKLRQTQYEMSTTNARGQAEQLEISPQHVNLLGSSFTTCPADNPAWQLTAERIEIDEESDFGRAWGAKLELFDVPVFYLPYFTFPVTENRKSGFLYPTIDSSSLNGVELEAPYYFNIAPNMDATVAPVLMSERGVMLKTEYRYLFADHAGQVNVNYLPSDDARVDNADRYLWHVNHNARFNEHWSAYLDVTQISDDNYLNDFGSEFAGRADTHLYRVAQLDYVERNWHLRMRTEDYELLGQFRSPYRTLPQLSLNYQSNQLEGLSLDWYNELTYFQNQVRTRNYATRIHSAPSLNYWFEEPAFDAEAEVSYLVTHYRQQNDNPALEDEVTRALPRARLRGRLNLERYFSQDGNEYRQTLEPQIQYLFVPYENQQNIGIYDTTLMQDDYNGLFRAQRFSGLDRIAEANQVTYGVSSSLFDQNERERLRLSLGQIYYFDDSRTQLLDSQSQVTSSNSEWVGDINWAIDSSWSLRSSIQYDTELNRTRKSQTALEYRLDNKNLVQINHRKATNILNSDIEQMGTQAVWQLSNQWQVAANVYYDLSNDRVNDAILGVQYSSCCWALRVSAYRRINRDLESASSAFAMQAAGNPAQFDNGVSLQFIISGLSSDSNSLIDMLEKSIYGYRRPFYLSN</sequence>
<gene>
    <name evidence="4" type="primary">lptD</name>
    <name evidence="7" type="ORF">DEU29_10946</name>
</gene>
<keyword evidence="2 4" id="KW-0472">Membrane</keyword>
<evidence type="ECO:0000256" key="3">
    <source>
        <dbReference type="ARBA" id="ARBA00023237"/>
    </source>
</evidence>
<evidence type="ECO:0000256" key="2">
    <source>
        <dbReference type="ARBA" id="ARBA00023136"/>
    </source>
</evidence>
<dbReference type="Pfam" id="PF04453">
    <property type="entry name" value="LptD"/>
    <property type="match status" value="1"/>
</dbReference>
<dbReference type="OrthoDB" id="9760225at2"/>
<evidence type="ECO:0000259" key="5">
    <source>
        <dbReference type="Pfam" id="PF04453"/>
    </source>
</evidence>
<organism evidence="7 8">
    <name type="scientific">Idiomarina aquatica</name>
    <dbReference type="NCBI Taxonomy" id="1327752"/>
    <lineage>
        <taxon>Bacteria</taxon>
        <taxon>Pseudomonadati</taxon>
        <taxon>Pseudomonadota</taxon>
        <taxon>Gammaproteobacteria</taxon>
        <taxon>Alteromonadales</taxon>
        <taxon>Idiomarinaceae</taxon>
        <taxon>Idiomarina</taxon>
    </lineage>
</organism>
<dbReference type="PANTHER" id="PTHR30189:SF1">
    <property type="entry name" value="LPS-ASSEMBLY PROTEIN LPTD"/>
    <property type="match status" value="1"/>
</dbReference>
<dbReference type="InterPro" id="IPR007543">
    <property type="entry name" value="LptD_C"/>
</dbReference>